<organism evidence="5 6">
    <name type="scientific">Neolewinella litorea</name>
    <dbReference type="NCBI Taxonomy" id="2562452"/>
    <lineage>
        <taxon>Bacteria</taxon>
        <taxon>Pseudomonadati</taxon>
        <taxon>Bacteroidota</taxon>
        <taxon>Saprospiria</taxon>
        <taxon>Saprospirales</taxon>
        <taxon>Lewinellaceae</taxon>
        <taxon>Neolewinella</taxon>
    </lineage>
</organism>
<dbReference type="AlphaFoldDB" id="A0A4S4N702"/>
<dbReference type="GO" id="GO:0005829">
    <property type="term" value="C:cytosol"/>
    <property type="evidence" value="ECO:0007669"/>
    <property type="project" value="TreeGrafter"/>
</dbReference>
<dbReference type="GO" id="GO:0000287">
    <property type="term" value="F:magnesium ion binding"/>
    <property type="evidence" value="ECO:0007669"/>
    <property type="project" value="InterPro"/>
</dbReference>
<feature type="domain" description="4'-phosphopantetheinyl transferase N-terminal" evidence="4">
    <location>
        <begin position="12"/>
        <end position="97"/>
    </location>
</feature>
<dbReference type="Pfam" id="PF01648">
    <property type="entry name" value="ACPS"/>
    <property type="match status" value="1"/>
</dbReference>
<dbReference type="PANTHER" id="PTHR12215">
    <property type="entry name" value="PHOSPHOPANTETHEINE TRANSFERASE"/>
    <property type="match status" value="1"/>
</dbReference>
<reference evidence="5 6" key="1">
    <citation type="submission" date="2019-04" db="EMBL/GenBank/DDBJ databases">
        <title>Lewinella litorea sp. nov., isolated from a marine sand.</title>
        <authorList>
            <person name="Yoon J.-H."/>
        </authorList>
    </citation>
    <scope>NUCLEOTIDE SEQUENCE [LARGE SCALE GENOMIC DNA]</scope>
    <source>
        <strain evidence="5 6">HSMS-39</strain>
    </source>
</reference>
<dbReference type="EMBL" id="SRSF01000014">
    <property type="protein sequence ID" value="THH34924.1"/>
    <property type="molecule type" value="Genomic_DNA"/>
</dbReference>
<dbReference type="InterPro" id="IPR050559">
    <property type="entry name" value="P-Pant_transferase_sf"/>
</dbReference>
<gene>
    <name evidence="5" type="ORF">E4021_17160</name>
</gene>
<dbReference type="InterPro" id="IPR037143">
    <property type="entry name" value="4-PPantetheinyl_Trfase_dom_sf"/>
</dbReference>
<proteinExistence type="inferred from homology"/>
<dbReference type="Pfam" id="PF22624">
    <property type="entry name" value="AASDHPPT_N"/>
    <property type="match status" value="1"/>
</dbReference>
<evidence type="ECO:0000259" key="4">
    <source>
        <dbReference type="Pfam" id="PF22624"/>
    </source>
</evidence>
<dbReference type="InterPro" id="IPR055066">
    <property type="entry name" value="AASDHPPT_N"/>
</dbReference>
<dbReference type="SUPFAM" id="SSF56214">
    <property type="entry name" value="4'-phosphopantetheinyl transferase"/>
    <property type="match status" value="2"/>
</dbReference>
<keyword evidence="6" id="KW-1185">Reference proteome</keyword>
<evidence type="ECO:0000259" key="3">
    <source>
        <dbReference type="Pfam" id="PF01648"/>
    </source>
</evidence>
<dbReference type="Proteomes" id="UP000308528">
    <property type="component" value="Unassembled WGS sequence"/>
</dbReference>
<sequence>MFHIRNDVRLPEQEWTRRCRTLPKEIQRDLNRYRRWQDRQAGLLGKLLLRYAAKKIDAALPELSTLATGAYRRPYFPYRPDFDFNISHTDGLVVCCSAVGMGRLGVDVERVGEVDLGEFRRVFTAEEYAQLQSSPDQVTDFYRLWTRKEAVMKADGRGFSLDPADINCLPERIGVDGTHYTVRELHLRPGYAAHLAARTLPEVTVHEVSLAELH</sequence>
<evidence type="ECO:0000256" key="2">
    <source>
        <dbReference type="ARBA" id="ARBA00022679"/>
    </source>
</evidence>
<protein>
    <submittedName>
        <fullName evidence="5">4'-phosphopantetheinyl transferase superfamily protein</fullName>
    </submittedName>
</protein>
<dbReference type="GO" id="GO:0008897">
    <property type="term" value="F:holo-[acyl-carrier-protein] synthase activity"/>
    <property type="evidence" value="ECO:0007669"/>
    <property type="project" value="InterPro"/>
</dbReference>
<dbReference type="Gene3D" id="3.90.470.20">
    <property type="entry name" value="4'-phosphopantetheinyl transferase domain"/>
    <property type="match status" value="2"/>
</dbReference>
<dbReference type="PANTHER" id="PTHR12215:SF10">
    <property type="entry name" value="L-AMINOADIPATE-SEMIALDEHYDE DEHYDROGENASE-PHOSPHOPANTETHEINYL TRANSFERASE"/>
    <property type="match status" value="1"/>
</dbReference>
<comment type="similarity">
    <text evidence="1">Belongs to the P-Pant transferase superfamily. Gsp/Sfp/HetI/AcpT family.</text>
</comment>
<accession>A0A4S4N702</accession>
<evidence type="ECO:0000313" key="6">
    <source>
        <dbReference type="Proteomes" id="UP000308528"/>
    </source>
</evidence>
<evidence type="ECO:0000256" key="1">
    <source>
        <dbReference type="ARBA" id="ARBA00010990"/>
    </source>
</evidence>
<comment type="caution">
    <text evidence="5">The sequence shown here is derived from an EMBL/GenBank/DDBJ whole genome shotgun (WGS) entry which is preliminary data.</text>
</comment>
<evidence type="ECO:0000313" key="5">
    <source>
        <dbReference type="EMBL" id="THH34924.1"/>
    </source>
</evidence>
<feature type="domain" description="4'-phosphopantetheinyl transferase" evidence="3">
    <location>
        <begin position="104"/>
        <end position="174"/>
    </location>
</feature>
<name>A0A4S4N702_9BACT</name>
<keyword evidence="2 5" id="KW-0808">Transferase</keyword>
<dbReference type="GO" id="GO:0019878">
    <property type="term" value="P:lysine biosynthetic process via aminoadipic acid"/>
    <property type="evidence" value="ECO:0007669"/>
    <property type="project" value="TreeGrafter"/>
</dbReference>
<dbReference type="InterPro" id="IPR008278">
    <property type="entry name" value="4-PPantetheinyl_Trfase_dom"/>
</dbReference>